<sequence>MAGLCEGGNEPPGYLKANESAWGGVQCGFRAPGKHRVVGCDPNPYIQQMLEMSGALEVILSHSASVGRL</sequence>
<gene>
    <name evidence="1" type="ORF">ANN_00436</name>
</gene>
<dbReference type="EMBL" id="JAJSOF020000003">
    <property type="protein sequence ID" value="KAJ4449042.1"/>
    <property type="molecule type" value="Genomic_DNA"/>
</dbReference>
<evidence type="ECO:0000313" key="2">
    <source>
        <dbReference type="Proteomes" id="UP001148838"/>
    </source>
</evidence>
<keyword evidence="2" id="KW-1185">Reference proteome</keyword>
<dbReference type="Proteomes" id="UP001148838">
    <property type="component" value="Unassembled WGS sequence"/>
</dbReference>
<proteinExistence type="predicted"/>
<accession>A0ABQ8TTL1</accession>
<organism evidence="1 2">
    <name type="scientific">Periplaneta americana</name>
    <name type="common">American cockroach</name>
    <name type="synonym">Blatta americana</name>
    <dbReference type="NCBI Taxonomy" id="6978"/>
    <lineage>
        <taxon>Eukaryota</taxon>
        <taxon>Metazoa</taxon>
        <taxon>Ecdysozoa</taxon>
        <taxon>Arthropoda</taxon>
        <taxon>Hexapoda</taxon>
        <taxon>Insecta</taxon>
        <taxon>Pterygota</taxon>
        <taxon>Neoptera</taxon>
        <taxon>Polyneoptera</taxon>
        <taxon>Dictyoptera</taxon>
        <taxon>Blattodea</taxon>
        <taxon>Blattoidea</taxon>
        <taxon>Blattidae</taxon>
        <taxon>Blattinae</taxon>
        <taxon>Periplaneta</taxon>
    </lineage>
</organism>
<reference evidence="1 2" key="1">
    <citation type="journal article" date="2022" name="Allergy">
        <title>Genome assembly and annotation of Periplaneta americana reveal a comprehensive cockroach allergen profile.</title>
        <authorList>
            <person name="Wang L."/>
            <person name="Xiong Q."/>
            <person name="Saelim N."/>
            <person name="Wang L."/>
            <person name="Nong W."/>
            <person name="Wan A.T."/>
            <person name="Shi M."/>
            <person name="Liu X."/>
            <person name="Cao Q."/>
            <person name="Hui J.H.L."/>
            <person name="Sookrung N."/>
            <person name="Leung T.F."/>
            <person name="Tungtrongchitr A."/>
            <person name="Tsui S.K.W."/>
        </authorList>
    </citation>
    <scope>NUCLEOTIDE SEQUENCE [LARGE SCALE GENOMIC DNA]</scope>
    <source>
        <strain evidence="1">PWHHKU_190912</strain>
    </source>
</reference>
<name>A0ABQ8TTL1_PERAM</name>
<evidence type="ECO:0000313" key="1">
    <source>
        <dbReference type="EMBL" id="KAJ4449042.1"/>
    </source>
</evidence>
<protein>
    <submittedName>
        <fullName evidence="1">Uncharacterized protein</fullName>
    </submittedName>
</protein>
<comment type="caution">
    <text evidence="1">The sequence shown here is derived from an EMBL/GenBank/DDBJ whole genome shotgun (WGS) entry which is preliminary data.</text>
</comment>